<dbReference type="GO" id="GO:0061929">
    <property type="term" value="F:gamma-glutamylaminecyclotransferase activity"/>
    <property type="evidence" value="ECO:0007669"/>
    <property type="project" value="UniProtKB-UniRule"/>
</dbReference>
<evidence type="ECO:0000256" key="4">
    <source>
        <dbReference type="ARBA" id="ARBA00057733"/>
    </source>
</evidence>
<reference evidence="8" key="2">
    <citation type="submission" date="2025-08" db="UniProtKB">
        <authorList>
            <consortium name="Ensembl"/>
        </authorList>
    </citation>
    <scope>IDENTIFICATION</scope>
</reference>
<evidence type="ECO:0000259" key="7">
    <source>
        <dbReference type="Pfam" id="PF06094"/>
    </source>
</evidence>
<feature type="domain" description="Gamma-glutamylcyclotransferase AIG2-like" evidence="7">
    <location>
        <begin position="35"/>
        <end position="155"/>
    </location>
</feature>
<evidence type="ECO:0000313" key="9">
    <source>
        <dbReference type="Proteomes" id="UP000265140"/>
    </source>
</evidence>
<dbReference type="CDD" id="cd06661">
    <property type="entry name" value="GGCT_like"/>
    <property type="match status" value="1"/>
</dbReference>
<dbReference type="GeneTree" id="ENSGT00390000010543"/>
<proteinExistence type="inferred from homology"/>
<dbReference type="Proteomes" id="UP000265140">
    <property type="component" value="Chromosome 22"/>
</dbReference>
<dbReference type="InterPro" id="IPR039126">
    <property type="entry name" value="GGACT"/>
</dbReference>
<name>A0AAY5K8L0_ESOLU</name>
<sequence length="191" mass="21551">MLELLAQRPLILGLPTDHSRSGGMSYLPPAYMTLIFVYGTLKKGQPNHFRIQPDQANGKAEFCGHARTVERYPLVIAGNYNIPALLNRPGEGQRVQGEVYKVDNTMLAFLDAFEGCPSMYQRTLAQLELQDWEGGEQSPTAGSIMEAFVYSTTSYQPAWLKQTFYESYDAYGDHGLTYINRDDKRRTGYGF</sequence>
<protein>
    <recommendedName>
        <fullName evidence="6">Gamma-glutamylaminecyclotransferase</fullName>
        <ecNumber evidence="6">4.3.2.8</ecNumber>
    </recommendedName>
</protein>
<dbReference type="InterPro" id="IPR036568">
    <property type="entry name" value="GGCT-like_sf"/>
</dbReference>
<evidence type="ECO:0000256" key="5">
    <source>
        <dbReference type="PIRSR" id="PIRSR639126-1"/>
    </source>
</evidence>
<dbReference type="GeneID" id="105020073"/>
<comment type="catalytic activity">
    <reaction evidence="1 6">
        <text>epsilon-(gamma-L-glutamyl)-L-lysine = 5-oxo-L-proline + L-lysine</text>
        <dbReference type="Rhea" id="RHEA:16961"/>
        <dbReference type="ChEBI" id="CHEBI:32551"/>
        <dbReference type="ChEBI" id="CHEBI:58402"/>
        <dbReference type="ChEBI" id="CHEBI:133752"/>
        <dbReference type="EC" id="4.3.2.8"/>
    </reaction>
</comment>
<dbReference type="InterPro" id="IPR009288">
    <property type="entry name" value="AIG2-like_dom"/>
</dbReference>
<dbReference type="KEGG" id="els:105020073"/>
<dbReference type="GO" id="GO:0042219">
    <property type="term" value="P:modified amino acid catabolic process"/>
    <property type="evidence" value="ECO:0007669"/>
    <property type="project" value="UniProtKB-UniRule"/>
</dbReference>
<dbReference type="Ensembl" id="ENSELUT00000110029.1">
    <property type="protein sequence ID" value="ENSELUP00000082607.1"/>
    <property type="gene ID" value="ENSELUG00000002657.3"/>
</dbReference>
<evidence type="ECO:0000256" key="3">
    <source>
        <dbReference type="ARBA" id="ARBA00023239"/>
    </source>
</evidence>
<evidence type="ECO:0000313" key="8">
    <source>
        <dbReference type="Ensembl" id="ENSELUP00000082607.1"/>
    </source>
</evidence>
<accession>A0AAY5K8L0</accession>
<dbReference type="RefSeq" id="XP_010885055.2">
    <property type="nucleotide sequence ID" value="XM_010886753.3"/>
</dbReference>
<reference evidence="8 9" key="1">
    <citation type="submission" date="2020-02" db="EMBL/GenBank/DDBJ databases">
        <title>Esox lucius (northern pike) genome, fEsoLuc1, primary haplotype.</title>
        <authorList>
            <person name="Myers G."/>
            <person name="Karagic N."/>
            <person name="Meyer A."/>
            <person name="Pippel M."/>
            <person name="Reichard M."/>
            <person name="Winkler S."/>
            <person name="Tracey A."/>
            <person name="Sims Y."/>
            <person name="Howe K."/>
            <person name="Rhie A."/>
            <person name="Formenti G."/>
            <person name="Durbin R."/>
            <person name="Fedrigo O."/>
            <person name="Jarvis E.D."/>
        </authorList>
    </citation>
    <scope>NUCLEOTIDE SEQUENCE [LARGE SCALE GENOMIC DNA]</scope>
</reference>
<dbReference type="Pfam" id="PF06094">
    <property type="entry name" value="GGACT"/>
    <property type="match status" value="1"/>
</dbReference>
<keyword evidence="9" id="KW-1185">Reference proteome</keyword>
<dbReference type="InterPro" id="IPR013024">
    <property type="entry name" value="GGCT-like"/>
</dbReference>
<evidence type="ECO:0000256" key="6">
    <source>
        <dbReference type="RuleBase" id="RU367036"/>
    </source>
</evidence>
<organism evidence="8 9">
    <name type="scientific">Esox lucius</name>
    <name type="common">Northern pike</name>
    <dbReference type="NCBI Taxonomy" id="8010"/>
    <lineage>
        <taxon>Eukaryota</taxon>
        <taxon>Metazoa</taxon>
        <taxon>Chordata</taxon>
        <taxon>Craniata</taxon>
        <taxon>Vertebrata</taxon>
        <taxon>Euteleostomi</taxon>
        <taxon>Actinopterygii</taxon>
        <taxon>Neopterygii</taxon>
        <taxon>Teleostei</taxon>
        <taxon>Protacanthopterygii</taxon>
        <taxon>Esociformes</taxon>
        <taxon>Esocidae</taxon>
        <taxon>Esox</taxon>
    </lineage>
</organism>
<dbReference type="GO" id="GO:0005829">
    <property type="term" value="C:cytosol"/>
    <property type="evidence" value="ECO:0007669"/>
    <property type="project" value="TreeGrafter"/>
</dbReference>
<dbReference type="Gene3D" id="3.10.490.10">
    <property type="entry name" value="Gamma-glutamyl cyclotransferase-like"/>
    <property type="match status" value="1"/>
</dbReference>
<feature type="active site" description="Proton acceptor" evidence="5">
    <location>
        <position position="114"/>
    </location>
</feature>
<dbReference type="PANTHER" id="PTHR12510">
    <property type="entry name" value="TROPONIN C-AKIN-1 PROTEIN"/>
    <property type="match status" value="1"/>
</dbReference>
<reference evidence="8" key="3">
    <citation type="submission" date="2025-09" db="UniProtKB">
        <authorList>
            <consortium name="Ensembl"/>
        </authorList>
    </citation>
    <scope>IDENTIFICATION</scope>
</reference>
<dbReference type="EC" id="4.3.2.8" evidence="6"/>
<dbReference type="AlphaFoldDB" id="A0AAY5K8L0"/>
<evidence type="ECO:0000256" key="1">
    <source>
        <dbReference type="ARBA" id="ARBA00001684"/>
    </source>
</evidence>
<evidence type="ECO:0000256" key="2">
    <source>
        <dbReference type="ARBA" id="ARBA00008861"/>
    </source>
</evidence>
<comment type="function">
    <text evidence="4">May contribute to degradation of proteins cross-linked by transglutaminases by degrading the cross-link between a lysine and a glutamic acid residue. Catalyzes the formation of 5-oxo-L-proline from L-gamma-glutamyl-L-epsilon-lysine.</text>
</comment>
<comment type="similarity">
    <text evidence="2 6">Belongs to the gamma-glutamylcyclotransferase family.</text>
</comment>
<dbReference type="PANTHER" id="PTHR12510:SF4">
    <property type="entry name" value="GAMMA-GLUTAMYLAMINECYCLOTRANSFERASE"/>
    <property type="match status" value="1"/>
</dbReference>
<dbReference type="FunFam" id="3.10.490.10:FF:000008">
    <property type="entry name" value="Gamma-glutamylaminecyclotransferase A"/>
    <property type="match status" value="1"/>
</dbReference>
<keyword evidence="3 6" id="KW-0456">Lyase</keyword>
<dbReference type="SUPFAM" id="SSF110857">
    <property type="entry name" value="Gamma-glutamyl cyclotransferase-like"/>
    <property type="match status" value="1"/>
</dbReference>